<evidence type="ECO:0000313" key="3">
    <source>
        <dbReference type="WBParaSite" id="PSAMB.scaffold719size42832.g8202.t1"/>
    </source>
</evidence>
<feature type="region of interest" description="Disordered" evidence="1">
    <location>
        <begin position="125"/>
        <end position="154"/>
    </location>
</feature>
<organism evidence="2 3">
    <name type="scientific">Plectus sambesii</name>
    <dbReference type="NCBI Taxonomy" id="2011161"/>
    <lineage>
        <taxon>Eukaryota</taxon>
        <taxon>Metazoa</taxon>
        <taxon>Ecdysozoa</taxon>
        <taxon>Nematoda</taxon>
        <taxon>Chromadorea</taxon>
        <taxon>Plectida</taxon>
        <taxon>Plectina</taxon>
        <taxon>Plectoidea</taxon>
        <taxon>Plectidae</taxon>
        <taxon>Plectus</taxon>
    </lineage>
</organism>
<dbReference type="Proteomes" id="UP000887566">
    <property type="component" value="Unplaced"/>
</dbReference>
<name>A0A914XA17_9BILA</name>
<feature type="region of interest" description="Disordered" evidence="1">
    <location>
        <begin position="38"/>
        <end position="96"/>
    </location>
</feature>
<dbReference type="WBParaSite" id="PSAMB.scaffold719size42832.g8202.t1">
    <property type="protein sequence ID" value="PSAMB.scaffold719size42832.g8202.t1"/>
    <property type="gene ID" value="PSAMB.scaffold719size42832.g8202"/>
</dbReference>
<dbReference type="AlphaFoldDB" id="A0A914XA17"/>
<reference evidence="3" key="1">
    <citation type="submission" date="2022-11" db="UniProtKB">
        <authorList>
            <consortium name="WormBaseParasite"/>
        </authorList>
    </citation>
    <scope>IDENTIFICATION</scope>
</reference>
<keyword evidence="2" id="KW-1185">Reference proteome</keyword>
<feature type="compositionally biased region" description="Basic and acidic residues" evidence="1">
    <location>
        <begin position="48"/>
        <end position="59"/>
    </location>
</feature>
<feature type="compositionally biased region" description="Basic residues" evidence="1">
    <location>
        <begin position="60"/>
        <end position="70"/>
    </location>
</feature>
<evidence type="ECO:0000256" key="1">
    <source>
        <dbReference type="SAM" id="MobiDB-lite"/>
    </source>
</evidence>
<sequence length="154" mass="16994">MYHRLVILLPFWRLGVGRKIKSRLRDIAALSHSLVPRPLHQKRRRVRDSRAQAKKQERKGGRRGSIRRQHPPPAKFGGIAAPTVASASNLDQRSKAQTAQYAVGRGAHGARASIHWGGGADLRGRALSAHARSPASRNCGRRRSSRKPVTARSP</sequence>
<accession>A0A914XA17</accession>
<evidence type="ECO:0000313" key="2">
    <source>
        <dbReference type="Proteomes" id="UP000887566"/>
    </source>
</evidence>
<proteinExistence type="predicted"/>
<protein>
    <submittedName>
        <fullName evidence="3">Uncharacterized protein</fullName>
    </submittedName>
</protein>
<feature type="compositionally biased region" description="Polar residues" evidence="1">
    <location>
        <begin position="85"/>
        <end position="96"/>
    </location>
</feature>